<comment type="caution">
    <text evidence="2">The sequence shown here is derived from an EMBL/GenBank/DDBJ whole genome shotgun (WGS) entry which is preliminary data.</text>
</comment>
<dbReference type="Proteomes" id="UP000248795">
    <property type="component" value="Unassembled WGS sequence"/>
</dbReference>
<protein>
    <submittedName>
        <fullName evidence="2">Uncharacterized protein</fullName>
    </submittedName>
</protein>
<dbReference type="EMBL" id="QKVK01000004">
    <property type="protein sequence ID" value="PZF76903.1"/>
    <property type="molecule type" value="Genomic_DNA"/>
</dbReference>
<dbReference type="AlphaFoldDB" id="A0A2W2C9Q6"/>
<evidence type="ECO:0000313" key="3">
    <source>
        <dbReference type="Proteomes" id="UP000248795"/>
    </source>
</evidence>
<gene>
    <name evidence="2" type="ORF">DK847_10605</name>
</gene>
<evidence type="ECO:0000256" key="1">
    <source>
        <dbReference type="SAM" id="SignalP"/>
    </source>
</evidence>
<dbReference type="RefSeq" id="WP_111198457.1">
    <property type="nucleotide sequence ID" value="NZ_QKVK01000004.1"/>
</dbReference>
<keyword evidence="3" id="KW-1185">Reference proteome</keyword>
<keyword evidence="1" id="KW-0732">Signal</keyword>
<proteinExistence type="predicted"/>
<sequence>MKALAPLLALGLLAGSAQASSPDAWAELHKRAAAACLKTSDLKKARAGRPVDFEDKVLVIIDGLWPQPHMKNAPARFACLYDKRKRTAEVAELPN</sequence>
<accession>A0A2W2C9Q6</accession>
<feature type="signal peptide" evidence="1">
    <location>
        <begin position="1"/>
        <end position="19"/>
    </location>
</feature>
<organism evidence="2 3">
    <name type="scientific">Aestuariivirga litoralis</name>
    <dbReference type="NCBI Taxonomy" id="2650924"/>
    <lineage>
        <taxon>Bacteria</taxon>
        <taxon>Pseudomonadati</taxon>
        <taxon>Pseudomonadota</taxon>
        <taxon>Alphaproteobacteria</taxon>
        <taxon>Hyphomicrobiales</taxon>
        <taxon>Aestuariivirgaceae</taxon>
        <taxon>Aestuariivirga</taxon>
    </lineage>
</organism>
<reference evidence="3" key="1">
    <citation type="submission" date="2018-06" db="EMBL/GenBank/DDBJ databases">
        <title>Aestuariibacter litoralis strain KCTC 52945T.</title>
        <authorList>
            <person name="Li X."/>
            <person name="Salam N."/>
            <person name="Li J.-L."/>
            <person name="Chen Y.-M."/>
            <person name="Yang Z.-W."/>
            <person name="Zhang L.-Y."/>
            <person name="Han M.-X."/>
            <person name="Xiao M."/>
            <person name="Li W.-J."/>
        </authorList>
    </citation>
    <scope>NUCLEOTIDE SEQUENCE [LARGE SCALE GENOMIC DNA]</scope>
    <source>
        <strain evidence="3">KCTC 52945</strain>
    </source>
</reference>
<feature type="chain" id="PRO_5015990317" evidence="1">
    <location>
        <begin position="20"/>
        <end position="95"/>
    </location>
</feature>
<evidence type="ECO:0000313" key="2">
    <source>
        <dbReference type="EMBL" id="PZF76903.1"/>
    </source>
</evidence>
<name>A0A2W2C9Q6_9HYPH</name>